<dbReference type="PANTHER" id="PTHR43884">
    <property type="entry name" value="ACYL-COA DEHYDROGENASE"/>
    <property type="match status" value="1"/>
</dbReference>
<evidence type="ECO:0000256" key="1">
    <source>
        <dbReference type="ARBA" id="ARBA00001974"/>
    </source>
</evidence>
<dbReference type="EC" id="1.-.-.-" evidence="8"/>
<accession>A0ABV5CTX4</accession>
<dbReference type="Gene3D" id="1.20.140.10">
    <property type="entry name" value="Butyryl-CoA Dehydrogenase, subunit A, domain 3"/>
    <property type="match status" value="1"/>
</dbReference>
<organism evidence="8 9">
    <name type="scientific">Polymorphospora lycopeni</name>
    <dbReference type="NCBI Taxonomy" id="3140240"/>
    <lineage>
        <taxon>Bacteria</taxon>
        <taxon>Bacillati</taxon>
        <taxon>Actinomycetota</taxon>
        <taxon>Actinomycetes</taxon>
        <taxon>Micromonosporales</taxon>
        <taxon>Micromonosporaceae</taxon>
        <taxon>Polymorphospora</taxon>
    </lineage>
</organism>
<feature type="domain" description="Acyl-CoA dehydrogenase/oxidase N-terminal" evidence="7">
    <location>
        <begin position="20"/>
        <end position="75"/>
    </location>
</feature>
<dbReference type="RefSeq" id="WP_375735246.1">
    <property type="nucleotide sequence ID" value="NZ_JBCGDC010000060.1"/>
</dbReference>
<evidence type="ECO:0000256" key="4">
    <source>
        <dbReference type="ARBA" id="ARBA00022827"/>
    </source>
</evidence>
<dbReference type="InterPro" id="IPR037069">
    <property type="entry name" value="AcylCoA_DH/ox_N_sf"/>
</dbReference>
<evidence type="ECO:0000313" key="8">
    <source>
        <dbReference type="EMBL" id="MFB6395458.1"/>
    </source>
</evidence>
<comment type="cofactor">
    <cofactor evidence="1">
        <name>FAD</name>
        <dbReference type="ChEBI" id="CHEBI:57692"/>
    </cofactor>
</comment>
<dbReference type="EMBL" id="JBCGDC010000060">
    <property type="protein sequence ID" value="MFB6395458.1"/>
    <property type="molecule type" value="Genomic_DNA"/>
</dbReference>
<sequence length="333" mass="35580">MEELHQLIGRICLDHDNDEDGLWRTLTETGLDRAGIPERFGGTGGDPADALAVAAALAEHGAATPVADQSVLAGWLAARAGIRLPAGLVVVAGDADLRSENGRIHGTARRVPWASRAGHLLVPMATAPDRTAVALVRVEQVRVRPGRNLADEPRDDVEFVAVVPDESRTVAVPAHDILLHRAALVRAVQIAGSLRAVLRMTLRYSTDRVQFGRRLSQLDVVRQQVALMAGEVAATSAAVGAAIDQLLLADDTGATRFAVAAAKVQAGTAATAVARAAHQVHGAIGVTREYPLHRHTRRLWAWRDESGGEEFWARRLSALVHGADRPLWETLVG</sequence>
<evidence type="ECO:0000256" key="3">
    <source>
        <dbReference type="ARBA" id="ARBA00022630"/>
    </source>
</evidence>
<comment type="similarity">
    <text evidence="2">Belongs to the acyl-CoA dehydrogenase family.</text>
</comment>
<dbReference type="InterPro" id="IPR009100">
    <property type="entry name" value="AcylCoA_DH/oxidase_NM_dom_sf"/>
</dbReference>
<dbReference type="Pfam" id="PF00441">
    <property type="entry name" value="Acyl-CoA_dh_1"/>
    <property type="match status" value="1"/>
</dbReference>
<evidence type="ECO:0000313" key="9">
    <source>
        <dbReference type="Proteomes" id="UP001582793"/>
    </source>
</evidence>
<dbReference type="SUPFAM" id="SSF47203">
    <property type="entry name" value="Acyl-CoA dehydrogenase C-terminal domain-like"/>
    <property type="match status" value="1"/>
</dbReference>
<dbReference type="Pfam" id="PF02771">
    <property type="entry name" value="Acyl-CoA_dh_N"/>
    <property type="match status" value="1"/>
</dbReference>
<keyword evidence="5 8" id="KW-0560">Oxidoreductase</keyword>
<evidence type="ECO:0000256" key="2">
    <source>
        <dbReference type="ARBA" id="ARBA00009347"/>
    </source>
</evidence>
<dbReference type="Gene3D" id="1.10.540.10">
    <property type="entry name" value="Acyl-CoA dehydrogenase/oxidase, N-terminal domain"/>
    <property type="match status" value="1"/>
</dbReference>
<dbReference type="Proteomes" id="UP001582793">
    <property type="component" value="Unassembled WGS sequence"/>
</dbReference>
<proteinExistence type="inferred from homology"/>
<dbReference type="InterPro" id="IPR013786">
    <property type="entry name" value="AcylCoA_DH/ox_N"/>
</dbReference>
<dbReference type="InterPro" id="IPR009075">
    <property type="entry name" value="AcylCo_DH/oxidase_C"/>
</dbReference>
<evidence type="ECO:0000256" key="5">
    <source>
        <dbReference type="ARBA" id="ARBA00023002"/>
    </source>
</evidence>
<keyword evidence="3" id="KW-0285">Flavoprotein</keyword>
<keyword evidence="4" id="KW-0274">FAD</keyword>
<feature type="domain" description="Acyl-CoA dehydrogenase/oxidase C-terminal" evidence="6">
    <location>
        <begin position="179"/>
        <end position="299"/>
    </location>
</feature>
<name>A0ABV5CTX4_9ACTN</name>
<comment type="caution">
    <text evidence="8">The sequence shown here is derived from an EMBL/GenBank/DDBJ whole genome shotgun (WGS) entry which is preliminary data.</text>
</comment>
<dbReference type="SUPFAM" id="SSF56645">
    <property type="entry name" value="Acyl-CoA dehydrogenase NM domain-like"/>
    <property type="match status" value="1"/>
</dbReference>
<dbReference type="GO" id="GO:0016491">
    <property type="term" value="F:oxidoreductase activity"/>
    <property type="evidence" value="ECO:0007669"/>
    <property type="project" value="UniProtKB-KW"/>
</dbReference>
<dbReference type="PANTHER" id="PTHR43884:SF20">
    <property type="entry name" value="ACYL-COA DEHYDROGENASE FADE28"/>
    <property type="match status" value="1"/>
</dbReference>
<evidence type="ECO:0000259" key="7">
    <source>
        <dbReference type="Pfam" id="PF02771"/>
    </source>
</evidence>
<keyword evidence="9" id="KW-1185">Reference proteome</keyword>
<gene>
    <name evidence="8" type="ORF">AAFH96_20425</name>
</gene>
<reference evidence="8 9" key="1">
    <citation type="submission" date="2024-04" db="EMBL/GenBank/DDBJ databases">
        <title>Polymorphospora sp. isolated from Baiyangdian Lake in Xiong'an New Area.</title>
        <authorList>
            <person name="Zhang X."/>
            <person name="Liu J."/>
        </authorList>
    </citation>
    <scope>NUCLEOTIDE SEQUENCE [LARGE SCALE GENOMIC DNA]</scope>
    <source>
        <strain evidence="8 9">2-325</strain>
    </source>
</reference>
<protein>
    <submittedName>
        <fullName evidence="8">Acyl-CoA dehydrogenase family protein</fullName>
        <ecNumber evidence="8">1.-.-.-</ecNumber>
    </submittedName>
</protein>
<dbReference type="InterPro" id="IPR036250">
    <property type="entry name" value="AcylCo_DH-like_C"/>
</dbReference>
<evidence type="ECO:0000259" key="6">
    <source>
        <dbReference type="Pfam" id="PF00441"/>
    </source>
</evidence>